<protein>
    <submittedName>
        <fullName evidence="1">Uncharacterized protein</fullName>
    </submittedName>
</protein>
<evidence type="ECO:0000313" key="1">
    <source>
        <dbReference type="EnsemblMetazoa" id="Aqu2.1.35585_001"/>
    </source>
</evidence>
<organism evidence="1">
    <name type="scientific">Amphimedon queenslandica</name>
    <name type="common">Sponge</name>
    <dbReference type="NCBI Taxonomy" id="400682"/>
    <lineage>
        <taxon>Eukaryota</taxon>
        <taxon>Metazoa</taxon>
        <taxon>Porifera</taxon>
        <taxon>Demospongiae</taxon>
        <taxon>Heteroscleromorpha</taxon>
        <taxon>Haplosclerida</taxon>
        <taxon>Niphatidae</taxon>
        <taxon>Amphimedon</taxon>
    </lineage>
</organism>
<dbReference type="OrthoDB" id="10036850at2759"/>
<dbReference type="EnsemblMetazoa" id="Aqu2.1.35585_001">
    <property type="protein sequence ID" value="Aqu2.1.35585_001"/>
    <property type="gene ID" value="Aqu2.1.35585"/>
</dbReference>
<dbReference type="AlphaFoldDB" id="A0A1X7V5P8"/>
<reference evidence="1" key="1">
    <citation type="submission" date="2017-05" db="UniProtKB">
        <authorList>
            <consortium name="EnsemblMetazoa"/>
        </authorList>
    </citation>
    <scope>IDENTIFICATION</scope>
</reference>
<accession>A0A1X7V5P8</accession>
<proteinExistence type="predicted"/>
<name>A0A1X7V5P8_AMPQE</name>
<dbReference type="InParanoid" id="A0A1X7V5P8"/>
<sequence>MKTSSKAEHFRPKNLPNPKLLVILNSEATINKKVRRTLVDVKKVQAAFDKLKDINWLYGNLDDESLDDVAKKVVETAYSAISIMVEEATDEDILSFQSYTIQNMNSNLNKGSDIQQYKMTRVREDPLNNRQMHLDVRCFPTLFPTGRFGEYHPRPVNLNLAEYMKSRILSEDSRYRLCHSYLFYDLRIKQIKELKGGIFKLLNTVKGPSMTAARFVDQVKTNGELLEKRLCTMMNTVRGSNQ</sequence>